<keyword evidence="2" id="KW-0061">Asparagine biosynthesis</keyword>
<protein>
    <recommendedName>
        <fullName evidence="5">Asparagine synthetase domain-containing protein</fullName>
    </recommendedName>
</protein>
<dbReference type="GO" id="GO:0006529">
    <property type="term" value="P:asparagine biosynthetic process"/>
    <property type="evidence" value="ECO:0007669"/>
    <property type="project" value="UniProtKB-KW"/>
</dbReference>
<feature type="compositionally biased region" description="Polar residues" evidence="4">
    <location>
        <begin position="324"/>
        <end position="337"/>
    </location>
</feature>
<evidence type="ECO:0000259" key="5">
    <source>
        <dbReference type="Pfam" id="PF00733"/>
    </source>
</evidence>
<dbReference type="CDD" id="cd01991">
    <property type="entry name" value="Asn_synthase_B_C"/>
    <property type="match status" value="1"/>
</dbReference>
<dbReference type="InterPro" id="IPR051857">
    <property type="entry name" value="Asn_synthetase_domain"/>
</dbReference>
<dbReference type="Gene3D" id="3.40.50.620">
    <property type="entry name" value="HUPs"/>
    <property type="match status" value="1"/>
</dbReference>
<dbReference type="Proteomes" id="UP000712600">
    <property type="component" value="Unassembled WGS sequence"/>
</dbReference>
<dbReference type="AlphaFoldDB" id="A0A8S9N8T0"/>
<reference evidence="6" key="1">
    <citation type="submission" date="2019-12" db="EMBL/GenBank/DDBJ databases">
        <title>Genome sequencing and annotation of Brassica cretica.</title>
        <authorList>
            <person name="Studholme D.J."/>
            <person name="Sarris P."/>
        </authorList>
    </citation>
    <scope>NUCLEOTIDE SEQUENCE</scope>
    <source>
        <strain evidence="6">PFS-109/04</strain>
        <tissue evidence="6">Leaf</tissue>
    </source>
</reference>
<name>A0A8S9N8T0_BRACR</name>
<dbReference type="PANTHER" id="PTHR45937">
    <property type="entry name" value="ASPARAGINE SYNTHETASE DOMAIN-CONTAINING PROTEIN 1"/>
    <property type="match status" value="1"/>
</dbReference>
<dbReference type="PANTHER" id="PTHR45937:SF1">
    <property type="entry name" value="ASPARAGINE SYNTHETASE DOMAIN-CONTAINING PROTEIN 1"/>
    <property type="match status" value="1"/>
</dbReference>
<proteinExistence type="predicted"/>
<keyword evidence="3" id="KW-0315">Glutamine amidotransferase</keyword>
<organism evidence="6 7">
    <name type="scientific">Brassica cretica</name>
    <name type="common">Mustard</name>
    <dbReference type="NCBI Taxonomy" id="69181"/>
    <lineage>
        <taxon>Eukaryota</taxon>
        <taxon>Viridiplantae</taxon>
        <taxon>Streptophyta</taxon>
        <taxon>Embryophyta</taxon>
        <taxon>Tracheophyta</taxon>
        <taxon>Spermatophyta</taxon>
        <taxon>Magnoliopsida</taxon>
        <taxon>eudicotyledons</taxon>
        <taxon>Gunneridae</taxon>
        <taxon>Pentapetalae</taxon>
        <taxon>rosids</taxon>
        <taxon>malvids</taxon>
        <taxon>Brassicales</taxon>
        <taxon>Brassicaceae</taxon>
        <taxon>Brassiceae</taxon>
        <taxon>Brassica</taxon>
    </lineage>
</organism>
<sequence>MTVLRSFSITALSLRPISPGASSSISTIAPRSIPVLSVTILIPIVAIVPRIGSSTILIVVDCKIIKKNNIIIFVPYISYNLGDNTTLTAKAGIKELKKIAPLRRWKLVEIDADLPKLTIETKRVMSLINPADTYMDLNIGTALWLAARGDGWIHEESDNQEDSQRIRYKSDARILLVGAGADEQCAGYGRHRTKYRNGSWAALDQEMKLDMQRIWKRNLGRDDRCIADNGKEARFPFLDEDVIKTLLDIPLWEIADLEQPSGTGDKKILRQVNMLMTIFNSPRNFINQKCYLKVAKMLGLHEVAKMPKRAIQFGSRIARESNRKNFGSNRAANQASAGSVRFNAP</sequence>
<evidence type="ECO:0000256" key="3">
    <source>
        <dbReference type="ARBA" id="ARBA00022962"/>
    </source>
</evidence>
<keyword evidence="1" id="KW-0028">Amino-acid biosynthesis</keyword>
<feature type="region of interest" description="Disordered" evidence="4">
    <location>
        <begin position="322"/>
        <end position="345"/>
    </location>
</feature>
<dbReference type="GO" id="GO:0004066">
    <property type="term" value="F:asparagine synthase (glutamine-hydrolyzing) activity"/>
    <property type="evidence" value="ECO:0007669"/>
    <property type="project" value="InterPro"/>
</dbReference>
<evidence type="ECO:0000313" key="6">
    <source>
        <dbReference type="EMBL" id="KAF3489034.1"/>
    </source>
</evidence>
<dbReference type="SUPFAM" id="SSF52402">
    <property type="entry name" value="Adenine nucleotide alpha hydrolases-like"/>
    <property type="match status" value="1"/>
</dbReference>
<evidence type="ECO:0000256" key="4">
    <source>
        <dbReference type="SAM" id="MobiDB-lite"/>
    </source>
</evidence>
<evidence type="ECO:0000256" key="1">
    <source>
        <dbReference type="ARBA" id="ARBA00022605"/>
    </source>
</evidence>
<evidence type="ECO:0000313" key="7">
    <source>
        <dbReference type="Proteomes" id="UP000712600"/>
    </source>
</evidence>
<accession>A0A8S9N8T0</accession>
<gene>
    <name evidence="6" type="ORF">F2Q69_00055698</name>
</gene>
<comment type="caution">
    <text evidence="6">The sequence shown here is derived from an EMBL/GenBank/DDBJ whole genome shotgun (WGS) entry which is preliminary data.</text>
</comment>
<dbReference type="InterPro" id="IPR001962">
    <property type="entry name" value="Asn_synthase"/>
</dbReference>
<dbReference type="Pfam" id="PF00733">
    <property type="entry name" value="Asn_synthase"/>
    <property type="match status" value="1"/>
</dbReference>
<feature type="domain" description="Asparagine synthetase" evidence="5">
    <location>
        <begin position="198"/>
        <end position="271"/>
    </location>
</feature>
<evidence type="ECO:0000256" key="2">
    <source>
        <dbReference type="ARBA" id="ARBA00022888"/>
    </source>
</evidence>
<dbReference type="EMBL" id="QGKX02002183">
    <property type="protein sequence ID" value="KAF3489034.1"/>
    <property type="molecule type" value="Genomic_DNA"/>
</dbReference>
<dbReference type="InterPro" id="IPR014729">
    <property type="entry name" value="Rossmann-like_a/b/a_fold"/>
</dbReference>